<evidence type="ECO:0000256" key="1">
    <source>
        <dbReference type="SAM" id="MobiDB-lite"/>
    </source>
</evidence>
<evidence type="ECO:0000313" key="3">
    <source>
        <dbReference type="EMBL" id="KAF4638654.1"/>
    </source>
</evidence>
<organism evidence="3 4">
    <name type="scientific">Toxoplasma gondii</name>
    <dbReference type="NCBI Taxonomy" id="5811"/>
    <lineage>
        <taxon>Eukaryota</taxon>
        <taxon>Sar</taxon>
        <taxon>Alveolata</taxon>
        <taxon>Apicomplexa</taxon>
        <taxon>Conoidasida</taxon>
        <taxon>Coccidia</taxon>
        <taxon>Eucoccidiorida</taxon>
        <taxon>Eimeriorina</taxon>
        <taxon>Sarcocystidae</taxon>
        <taxon>Toxoplasma</taxon>
    </lineage>
</organism>
<name>A0A7J6JV49_TOXGO</name>
<reference evidence="3 4" key="1">
    <citation type="submission" date="2020-03" db="EMBL/GenBank/DDBJ databases">
        <title>Genome sequence of Toxoplasma gondii RH-88 strain.</title>
        <authorList>
            <person name="Lorenzi H.A."/>
            <person name="Venepally P."/>
            <person name="Rozenberg A."/>
            <person name="Sibley D."/>
        </authorList>
    </citation>
    <scope>NUCLEOTIDE SEQUENCE [LARGE SCALE GENOMIC DNA]</scope>
    <source>
        <strain evidence="3 4">RH-88</strain>
    </source>
</reference>
<accession>A0A7J6JV49</accession>
<feature type="transmembrane region" description="Helical" evidence="2">
    <location>
        <begin position="643"/>
        <end position="664"/>
    </location>
</feature>
<keyword evidence="4" id="KW-1185">Reference proteome</keyword>
<comment type="caution">
    <text evidence="3">The sequence shown here is derived from an EMBL/GenBank/DDBJ whole genome shotgun (WGS) entry which is preliminary data.</text>
</comment>
<protein>
    <recommendedName>
        <fullName evidence="5">Transmembrane protein</fullName>
    </recommendedName>
</protein>
<dbReference type="EMBL" id="JAAUHK010000197">
    <property type="protein sequence ID" value="KAF4638654.1"/>
    <property type="molecule type" value="Genomic_DNA"/>
</dbReference>
<dbReference type="Proteomes" id="UP000557509">
    <property type="component" value="Unassembled WGS sequence"/>
</dbReference>
<dbReference type="AlphaFoldDB" id="A0A7J6JV49"/>
<feature type="transmembrane region" description="Helical" evidence="2">
    <location>
        <begin position="380"/>
        <end position="397"/>
    </location>
</feature>
<feature type="transmembrane region" description="Helical" evidence="2">
    <location>
        <begin position="430"/>
        <end position="457"/>
    </location>
</feature>
<sequence length="926" mass="101015">METNVSGRSSAPGRMESKENVCEFKGIDLSSGRVSNFTVDTPDYTVRFATKQAELIVLPRFECPRNISPQLLPSVFVNGNPVDPRGALGVALPVPLAKRFDVKLEVRNPSSAPSLKVYTLHVDQREAVSEPTLEAFSVQDSKGKDLSLIPLFRDSSDAFVLASGVRDPYISLHAQCDHASVLYIDGAPHVPSSSVKIPREERQPSSLTTIQCRRTGEGEESQRMYFLETQWTSPIVSPPTKLLVYSTGRACKVLADDEDRVVCENSGRLASLFALHSPSTWYKVSSAEDASFAVPLVNGGWTPRFPLRSDLQIVARAGTEEKMWRLDFAQVPGSSSDSNWLSSLQALSVFFFLPALLGISAVLFLALLTGQGGARNFSEVPVTALLFFQASFLLYLLQKVPDALQTNVSMLGWTALFLPLPSTAETNVELAAGCLTVSAVLLAMVSGLQVLFRLVLFDRKSREVLPHNMQLGNAELRLLHALGLPLAAAAAMLIADADTSGRLQAVGVAVVGFFVLLHLGLFLFVRRLVSDGRVAWLWNFPANAPDATGGRWCDTTVDQLMSEPVPWTTWLGAPTALWVSPAAQISPLTLGDPASLPGSRGGKTEGKDFLDCRPLRPRLLPPHGPATPTHRDKPFHRRDENTVFPVLFGLLGLAALTCAGSEALRVPVLSTLIEHLSVYMLLALALYTSFTAVCLVLGAVWPAIQEIRLLPRQCNCALFLTDRRRDFCVVCPAYTRFPVRQVSLHCSPGPGAFPQVRRVPAHADAYAQLEFSVDDFRALCAGKDFEKPGACIFIDSAQSPLRFRSLTLYAGGDLRQAVDSLLEEEPAVRSTFPDLRNSLLDELERSQAGGSVRSIVVRLLSQPVGLFSAMPRHLRAPEAAACAEREASMEFSRDVFPEKTSSDFGTDRSAVAELSPLSSRSWRDKC</sequence>
<proteinExistence type="predicted"/>
<feature type="transmembrane region" description="Helical" evidence="2">
    <location>
        <begin position="676"/>
        <end position="704"/>
    </location>
</feature>
<feature type="transmembrane region" description="Helical" evidence="2">
    <location>
        <begin position="503"/>
        <end position="525"/>
    </location>
</feature>
<keyword evidence="2" id="KW-0472">Membrane</keyword>
<evidence type="ECO:0008006" key="5">
    <source>
        <dbReference type="Google" id="ProtNLM"/>
    </source>
</evidence>
<feature type="transmembrane region" description="Helical" evidence="2">
    <location>
        <begin position="478"/>
        <end position="497"/>
    </location>
</feature>
<feature type="region of interest" description="Disordered" evidence="1">
    <location>
        <begin position="888"/>
        <end position="907"/>
    </location>
</feature>
<feature type="transmembrane region" description="Helical" evidence="2">
    <location>
        <begin position="346"/>
        <end position="368"/>
    </location>
</feature>
<keyword evidence="2" id="KW-1133">Transmembrane helix</keyword>
<keyword evidence="2" id="KW-0812">Transmembrane</keyword>
<evidence type="ECO:0000313" key="4">
    <source>
        <dbReference type="Proteomes" id="UP000557509"/>
    </source>
</evidence>
<evidence type="ECO:0000256" key="2">
    <source>
        <dbReference type="SAM" id="Phobius"/>
    </source>
</evidence>
<feature type="compositionally biased region" description="Basic and acidic residues" evidence="1">
    <location>
        <begin position="888"/>
        <end position="901"/>
    </location>
</feature>
<dbReference type="VEuPathDB" id="ToxoDB:TGME49_248750"/>
<gene>
    <name evidence="3" type="ORF">TGRH88_062620</name>
</gene>